<proteinExistence type="predicted"/>
<evidence type="ECO:0000313" key="2">
    <source>
        <dbReference type="Proteomes" id="UP001516662"/>
    </source>
</evidence>
<protein>
    <submittedName>
        <fullName evidence="1">Uncharacterized protein</fullName>
    </submittedName>
</protein>
<dbReference type="Proteomes" id="UP001516662">
    <property type="component" value="Unassembled WGS sequence"/>
</dbReference>
<gene>
    <name evidence="1" type="ORF">IMZ08_12370</name>
</gene>
<evidence type="ECO:0000313" key="1">
    <source>
        <dbReference type="EMBL" id="MBE4908854.1"/>
    </source>
</evidence>
<keyword evidence="2" id="KW-1185">Reference proteome</keyword>
<dbReference type="EMBL" id="JADCLJ010000020">
    <property type="protein sequence ID" value="MBE4908854.1"/>
    <property type="molecule type" value="Genomic_DNA"/>
</dbReference>
<sequence length="118" mass="14110">MVAAVVIPILFSLFFIITKRERKDFTSKWLAVNNVEEEAMLSGTITNITKEKQRYYYNRYIFVTDLVIKEQHKYTKARHIVPITNEFTPPTFTYGTKIQCIGKWENDIFRFTKFKEQE</sequence>
<name>A0ABR9QK25_9BACI</name>
<accession>A0ABR9QK25</accession>
<organism evidence="1 2">
    <name type="scientific">Litchfieldia luteola</name>
    <dbReference type="NCBI Taxonomy" id="682179"/>
    <lineage>
        <taxon>Bacteria</taxon>
        <taxon>Bacillati</taxon>
        <taxon>Bacillota</taxon>
        <taxon>Bacilli</taxon>
        <taxon>Bacillales</taxon>
        <taxon>Bacillaceae</taxon>
        <taxon>Litchfieldia</taxon>
    </lineage>
</organism>
<reference evidence="1 2" key="1">
    <citation type="submission" date="2020-10" db="EMBL/GenBank/DDBJ databases">
        <title>Bacillus sp. HD4P25, an endophyte from a halophyte.</title>
        <authorList>
            <person name="Sun J.-Q."/>
        </authorList>
    </citation>
    <scope>NUCLEOTIDE SEQUENCE [LARGE SCALE GENOMIC DNA]</scope>
    <source>
        <strain evidence="1 2">YIM 93174</strain>
    </source>
</reference>
<dbReference type="RefSeq" id="WP_193536889.1">
    <property type="nucleotide sequence ID" value="NZ_JADCLJ010000020.1"/>
</dbReference>
<comment type="caution">
    <text evidence="1">The sequence shown here is derived from an EMBL/GenBank/DDBJ whole genome shotgun (WGS) entry which is preliminary data.</text>
</comment>